<evidence type="ECO:0000256" key="4">
    <source>
        <dbReference type="ARBA" id="ARBA00022448"/>
    </source>
</evidence>
<evidence type="ECO:0000256" key="1">
    <source>
        <dbReference type="ARBA" id="ARBA00004511"/>
    </source>
</evidence>
<dbReference type="GO" id="GO:0034045">
    <property type="term" value="C:phagophore assembly site membrane"/>
    <property type="evidence" value="ECO:0007669"/>
    <property type="project" value="UniProtKB-SubCell"/>
</dbReference>
<evidence type="ECO:0000256" key="10">
    <source>
        <dbReference type="RuleBase" id="RU364027"/>
    </source>
</evidence>
<accession>A0A443RG28</accession>
<dbReference type="Proteomes" id="UP000285301">
    <property type="component" value="Unassembled WGS sequence"/>
</dbReference>
<evidence type="ECO:0000256" key="3">
    <source>
        <dbReference type="ARBA" id="ARBA00018074"/>
    </source>
</evidence>
<keyword evidence="9 10" id="KW-0472">Membrane</keyword>
<comment type="similarity">
    <text evidence="2 10">Belongs to the ATG9 family.</text>
</comment>
<dbReference type="GO" id="GO:0034497">
    <property type="term" value="P:protein localization to phagophore assembly site"/>
    <property type="evidence" value="ECO:0007669"/>
    <property type="project" value="TreeGrafter"/>
</dbReference>
<feature type="region of interest" description="Disordered" evidence="11">
    <location>
        <begin position="663"/>
        <end position="694"/>
    </location>
</feature>
<dbReference type="AlphaFoldDB" id="A0A443RG28"/>
<feature type="compositionally biased region" description="Polar residues" evidence="11">
    <location>
        <begin position="682"/>
        <end position="694"/>
    </location>
</feature>
<protein>
    <recommendedName>
        <fullName evidence="3 10">Autophagy-related protein 9</fullName>
    </recommendedName>
</protein>
<dbReference type="GO" id="GO:0000422">
    <property type="term" value="P:autophagy of mitochondrion"/>
    <property type="evidence" value="ECO:0007669"/>
    <property type="project" value="TreeGrafter"/>
</dbReference>
<keyword evidence="6 10" id="KW-1133">Transmembrane helix</keyword>
<dbReference type="PANTHER" id="PTHR13038:SF10">
    <property type="entry name" value="AUTOPHAGY-RELATED PROTEIN 9"/>
    <property type="match status" value="1"/>
</dbReference>
<comment type="function">
    <text evidence="10">Phospholipid scramblase involved in autophagy. Cycles between the preautophagosomal structure/phagophore assembly site (PAS) and the cytoplasmic vesicle pool and supplies membrane for the growing autophagosome. Lipid scramblase activity plays a key role in preautophagosomal structure/phagophore assembly by distributing the phospholipids that arrive through ATG2 from the cytoplasmic to the luminal leaflet of the bilayer, thereby driving autophagosomal membrane expansion.</text>
</comment>
<feature type="transmembrane region" description="Helical" evidence="10">
    <location>
        <begin position="53"/>
        <end position="80"/>
    </location>
</feature>
<dbReference type="EMBL" id="NCKU01000772">
    <property type="protein sequence ID" value="RWS14224.1"/>
    <property type="molecule type" value="Genomic_DNA"/>
</dbReference>
<evidence type="ECO:0000256" key="9">
    <source>
        <dbReference type="ARBA" id="ARBA00023136"/>
    </source>
</evidence>
<evidence type="ECO:0000256" key="6">
    <source>
        <dbReference type="ARBA" id="ARBA00022989"/>
    </source>
</evidence>
<reference evidence="12 13" key="1">
    <citation type="journal article" date="2018" name="Gigascience">
        <title>Genomes of trombidid mites reveal novel predicted allergens and laterally-transferred genes associated with secondary metabolism.</title>
        <authorList>
            <person name="Dong X."/>
            <person name="Chaisiri K."/>
            <person name="Xia D."/>
            <person name="Armstrong S.D."/>
            <person name="Fang Y."/>
            <person name="Donnelly M.J."/>
            <person name="Kadowaki T."/>
            <person name="McGarry J.W."/>
            <person name="Darby A.C."/>
            <person name="Makepeace B.L."/>
        </authorList>
    </citation>
    <scope>NUCLEOTIDE SEQUENCE [LARGE SCALE GENOMIC DNA]</scope>
    <source>
        <strain evidence="12">UoL-WK</strain>
    </source>
</reference>
<dbReference type="GO" id="GO:0034727">
    <property type="term" value="P:piecemeal microautophagy of the nucleus"/>
    <property type="evidence" value="ECO:0007669"/>
    <property type="project" value="TreeGrafter"/>
</dbReference>
<comment type="caution">
    <text evidence="12">The sequence shown here is derived from an EMBL/GenBank/DDBJ whole genome shotgun (WGS) entry which is preliminary data.</text>
</comment>
<evidence type="ECO:0000256" key="5">
    <source>
        <dbReference type="ARBA" id="ARBA00022692"/>
    </source>
</evidence>
<keyword evidence="4 10" id="KW-0813">Transport</keyword>
<name>A0A443RG28_9ACAR</name>
<feature type="transmembrane region" description="Helical" evidence="10">
    <location>
        <begin position="394"/>
        <end position="412"/>
    </location>
</feature>
<evidence type="ECO:0000256" key="8">
    <source>
        <dbReference type="ARBA" id="ARBA00023055"/>
    </source>
</evidence>
<dbReference type="OrthoDB" id="2020634at2759"/>
<dbReference type="GO" id="GO:0005776">
    <property type="term" value="C:autophagosome"/>
    <property type="evidence" value="ECO:0007669"/>
    <property type="project" value="TreeGrafter"/>
</dbReference>
<keyword evidence="13" id="KW-1185">Reference proteome</keyword>
<dbReference type="InterPro" id="IPR007241">
    <property type="entry name" value="Autophagy-rel_prot_9"/>
</dbReference>
<keyword evidence="8 10" id="KW-0445">Lipid transport</keyword>
<dbReference type="PANTHER" id="PTHR13038">
    <property type="entry name" value="APG9 AUTOPHAGY 9"/>
    <property type="match status" value="1"/>
</dbReference>
<evidence type="ECO:0000256" key="7">
    <source>
        <dbReference type="ARBA" id="ARBA00023006"/>
    </source>
</evidence>
<evidence type="ECO:0000256" key="11">
    <source>
        <dbReference type="SAM" id="MobiDB-lite"/>
    </source>
</evidence>
<feature type="compositionally biased region" description="Low complexity" evidence="11">
    <location>
        <begin position="601"/>
        <end position="615"/>
    </location>
</feature>
<organism evidence="12 13">
    <name type="scientific">Dinothrombium tinctorium</name>
    <dbReference type="NCBI Taxonomy" id="1965070"/>
    <lineage>
        <taxon>Eukaryota</taxon>
        <taxon>Metazoa</taxon>
        <taxon>Ecdysozoa</taxon>
        <taxon>Arthropoda</taxon>
        <taxon>Chelicerata</taxon>
        <taxon>Arachnida</taxon>
        <taxon>Acari</taxon>
        <taxon>Acariformes</taxon>
        <taxon>Trombidiformes</taxon>
        <taxon>Prostigmata</taxon>
        <taxon>Anystina</taxon>
        <taxon>Parasitengona</taxon>
        <taxon>Trombidioidea</taxon>
        <taxon>Trombidiidae</taxon>
        <taxon>Dinothrombium</taxon>
    </lineage>
</organism>
<dbReference type="Pfam" id="PF04109">
    <property type="entry name" value="ATG9"/>
    <property type="match status" value="1"/>
</dbReference>
<feature type="compositionally biased region" description="Basic and acidic residues" evidence="11">
    <location>
        <begin position="663"/>
        <end position="677"/>
    </location>
</feature>
<sequence length="694" mass="80228">MSSYMSFAEIGDDNHVLIHVLPDDHKGSPRSWQQYIHDLDYFFSKVYKYHQRCGFACIILSQVLELIQFAFVVLFTLFLIHCVDYAVLFKDKAPPTHGTSTNSKVTIADCILPLKSATFHPIEVIVLIFASLFWFLKFIKMVQSAIIYMAIKSFYVEVLRVNDCSQYTWQDIQTRLVQAQHLCLIQDGYLNELDIHNRILRHQNYLIALLNKRLLPVHFKLPIIGEVTYLSKGLQYNIELLLFKGPFALFENNWKLRDEIKSANNRQICAEKLAKYCLILACFNFFLFPFTFLWQILHAFYANAEVLKRDPSLLGTRNWSLYSRVYCRHFNELDHQLNERLNKGYKAATKYMNSFTSPLMEILSNHVAFISAAILSVLIILTAYDEDVITIEHVITVMTGCGLALAIARSFMKTDMPLKHTQTELNFHILEHIHYKSHGYSPSSTQAYQAMSTLFQYKIVRIFEELISPVVTPYILVKHFLPKSLEIVDFFRNYSVEVQGIGDVCTFAMMNIEKNGNPVWKAKSEERQFTIKPMTLNASVQVQPVPENLVTENGKLELSLINFKLTNPTWQPYNEQQQQFIDYVTNKATIREHNEESIMKQSLSQSTSTTSPQTSIIGDKKLESSYSMERSKLLSNIMHDEKTDEKSVVMSLSTLYLHEYASTHDSEIKPKDDRTESDPLLTATSSSTRFDLHR</sequence>
<gene>
    <name evidence="12" type="ORF">B4U79_02791</name>
</gene>
<dbReference type="STRING" id="1965070.A0A443RG28"/>
<evidence type="ECO:0000313" key="12">
    <source>
        <dbReference type="EMBL" id="RWS14224.1"/>
    </source>
</evidence>
<feature type="transmembrane region" description="Helical" evidence="10">
    <location>
        <begin position="362"/>
        <end position="382"/>
    </location>
</feature>
<keyword evidence="5 10" id="KW-0812">Transmembrane</keyword>
<feature type="region of interest" description="Disordered" evidence="11">
    <location>
        <begin position="595"/>
        <end position="615"/>
    </location>
</feature>
<comment type="subcellular location">
    <subcellularLocation>
        <location evidence="1 10">Preautophagosomal structure membrane</location>
        <topology evidence="1 10">Multi-pass membrane protein</topology>
    </subcellularLocation>
</comment>
<dbReference type="GO" id="GO:0061709">
    <property type="term" value="P:reticulophagy"/>
    <property type="evidence" value="ECO:0007669"/>
    <property type="project" value="TreeGrafter"/>
</dbReference>
<feature type="transmembrane region" description="Helical" evidence="10">
    <location>
        <begin position="276"/>
        <end position="297"/>
    </location>
</feature>
<keyword evidence="7 10" id="KW-0072">Autophagy</keyword>
<dbReference type="GO" id="GO:0006869">
    <property type="term" value="P:lipid transport"/>
    <property type="evidence" value="ECO:0007669"/>
    <property type="project" value="UniProtKB-KW"/>
</dbReference>
<feature type="transmembrane region" description="Helical" evidence="10">
    <location>
        <begin position="122"/>
        <end position="139"/>
    </location>
</feature>
<proteinExistence type="inferred from homology"/>
<evidence type="ECO:0000313" key="13">
    <source>
        <dbReference type="Proteomes" id="UP000285301"/>
    </source>
</evidence>
<evidence type="ECO:0000256" key="2">
    <source>
        <dbReference type="ARBA" id="ARBA00006185"/>
    </source>
</evidence>